<feature type="coiled-coil region" evidence="14">
    <location>
        <begin position="165"/>
        <end position="195"/>
    </location>
</feature>
<evidence type="ECO:0000256" key="1">
    <source>
        <dbReference type="ARBA" id="ARBA00004413"/>
    </source>
</evidence>
<keyword evidence="5" id="KW-1003">Cell membrane</keyword>
<evidence type="ECO:0000259" key="16">
    <source>
        <dbReference type="SMART" id="SM00962"/>
    </source>
</evidence>
<dbReference type="SUPFAM" id="SSF52540">
    <property type="entry name" value="P-loop containing nucleoside triphosphate hydrolases"/>
    <property type="match status" value="1"/>
</dbReference>
<dbReference type="InterPro" id="IPR047040">
    <property type="entry name" value="FlhF__GTPase_dom"/>
</dbReference>
<dbReference type="Proteomes" id="UP000256514">
    <property type="component" value="Unassembled WGS sequence"/>
</dbReference>
<dbReference type="RefSeq" id="WP_095627187.1">
    <property type="nucleotide sequence ID" value="NZ_NXLT01000001.1"/>
</dbReference>
<dbReference type="GO" id="GO:0005047">
    <property type="term" value="F:signal recognition particle binding"/>
    <property type="evidence" value="ECO:0007669"/>
    <property type="project" value="TreeGrafter"/>
</dbReference>
<evidence type="ECO:0000256" key="11">
    <source>
        <dbReference type="ARBA" id="ARBA00023225"/>
    </source>
</evidence>
<feature type="domain" description="AAA+ ATPase" evidence="15">
    <location>
        <begin position="273"/>
        <end position="431"/>
    </location>
</feature>
<dbReference type="GO" id="GO:0006614">
    <property type="term" value="P:SRP-dependent cotranslational protein targeting to membrane"/>
    <property type="evidence" value="ECO:0007669"/>
    <property type="project" value="UniProtKB-UniRule"/>
</dbReference>
<keyword evidence="17" id="KW-0969">Cilium</keyword>
<feature type="domain" description="SRP54-type proteins GTP-binding" evidence="16">
    <location>
        <begin position="274"/>
        <end position="468"/>
    </location>
</feature>
<reference evidence="17 18" key="1">
    <citation type="submission" date="2018-04" db="EMBL/GenBank/DDBJ databases">
        <title>Novel Campyloabacter and Helicobacter Species and Strains.</title>
        <authorList>
            <person name="Mannion A.J."/>
            <person name="Shen Z."/>
            <person name="Fox J.G."/>
        </authorList>
    </citation>
    <scope>NUCLEOTIDE SEQUENCE [LARGE SCALE GENOMIC DNA]</scope>
    <source>
        <strain evidence="17 18">MIT 12-6600</strain>
    </source>
</reference>
<protein>
    <recommendedName>
        <fullName evidence="3 13">Flagellar biosynthesis protein FlhF</fullName>
    </recommendedName>
</protein>
<dbReference type="Gene3D" id="1.20.120.1380">
    <property type="entry name" value="Flagellar FlhF biosynthesis protein, N domain"/>
    <property type="match status" value="1"/>
</dbReference>
<keyword evidence="4" id="KW-0813">Transport</keyword>
<dbReference type="AlphaFoldDB" id="A0A3D8ISX5"/>
<dbReference type="GO" id="GO:0003924">
    <property type="term" value="F:GTPase activity"/>
    <property type="evidence" value="ECO:0007669"/>
    <property type="project" value="UniProtKB-UniRule"/>
</dbReference>
<dbReference type="NCBIfam" id="TIGR03499">
    <property type="entry name" value="FlhF"/>
    <property type="match status" value="1"/>
</dbReference>
<evidence type="ECO:0000256" key="2">
    <source>
        <dbReference type="ARBA" id="ARBA00008531"/>
    </source>
</evidence>
<dbReference type="GO" id="GO:0005886">
    <property type="term" value="C:plasma membrane"/>
    <property type="evidence" value="ECO:0007669"/>
    <property type="project" value="UniProtKB-SubCell"/>
</dbReference>
<dbReference type="SMART" id="SM00382">
    <property type="entry name" value="AAA"/>
    <property type="match status" value="1"/>
</dbReference>
<dbReference type="SMART" id="SM00962">
    <property type="entry name" value="SRP54"/>
    <property type="match status" value="1"/>
</dbReference>
<dbReference type="OrthoDB" id="9778554at2"/>
<dbReference type="InterPro" id="IPR000897">
    <property type="entry name" value="SRP54_GTPase_dom"/>
</dbReference>
<evidence type="ECO:0000256" key="3">
    <source>
        <dbReference type="ARBA" id="ARBA00014919"/>
    </source>
</evidence>
<evidence type="ECO:0000256" key="8">
    <source>
        <dbReference type="ARBA" id="ARBA00022927"/>
    </source>
</evidence>
<evidence type="ECO:0000256" key="12">
    <source>
        <dbReference type="ARBA" id="ARBA00025337"/>
    </source>
</evidence>
<sequence length="479" mass="54945">MAKKLHTFMGETPAEAMKKARDSFGEDAQVVETKEVRKKTLNQAGLYEMTVMVDEDVATQNTTDSQNIVQNSVQQRLEEIAQRQLAKKREEKDKGLDEVSLQLSDAVREISEIANVPTKLPSTPPQTPKKVVSNLTNANPYKDVAQTPTPKDVDSKIEDMQRVRINQAQLERGELKEIRQELDKINDKMKIIQNMFWEERAPEGLQIPQEFAEIYRIAKGSGMNKEHLDMIMRLSLELMPLRMRENSTTIKRYFREVLRKMIYCRSENLQVGQKRIMMFVGPTGVGKTTTLAKLAARYSLMMEKRHKVGIITLDTYRLAAVDQLMAYARMMRLSIDTVVEPDEFGKAIDSLRHCDYILIDTAGHSQHDKQKLETLKNYINNDYKIDVSLVLALNAKYEDLRDTYNAFSGSLELDTLIFSKLDESRNFGNMFSLIYETKKPVSYLSIGQSVPNDLLVATNDYLVDCLLEGFRKPQEKQSF</sequence>
<keyword evidence="17" id="KW-0966">Cell projection</keyword>
<dbReference type="InterPro" id="IPR003593">
    <property type="entry name" value="AAA+_ATPase"/>
</dbReference>
<keyword evidence="10" id="KW-0472">Membrane</keyword>
<keyword evidence="6" id="KW-0547">Nucleotide-binding</keyword>
<dbReference type="GO" id="GO:0044781">
    <property type="term" value="P:bacterial-type flagellum organization"/>
    <property type="evidence" value="ECO:0007669"/>
    <property type="project" value="UniProtKB-UniRule"/>
</dbReference>
<proteinExistence type="inferred from homology"/>
<evidence type="ECO:0000256" key="6">
    <source>
        <dbReference type="ARBA" id="ARBA00022741"/>
    </source>
</evidence>
<evidence type="ECO:0000259" key="15">
    <source>
        <dbReference type="SMART" id="SM00382"/>
    </source>
</evidence>
<evidence type="ECO:0000256" key="7">
    <source>
        <dbReference type="ARBA" id="ARBA00022795"/>
    </source>
</evidence>
<evidence type="ECO:0000256" key="9">
    <source>
        <dbReference type="ARBA" id="ARBA00023134"/>
    </source>
</evidence>
<dbReference type="GO" id="GO:0015031">
    <property type="term" value="P:protein transport"/>
    <property type="evidence" value="ECO:0007669"/>
    <property type="project" value="UniProtKB-KW"/>
</dbReference>
<accession>A0A3D8ISX5</accession>
<dbReference type="Pfam" id="PF00448">
    <property type="entry name" value="SRP54"/>
    <property type="match status" value="1"/>
</dbReference>
<keyword evidence="18" id="KW-1185">Reference proteome</keyword>
<gene>
    <name evidence="17" type="ORF">CQA54_00830</name>
</gene>
<comment type="subcellular location">
    <subcellularLocation>
        <location evidence="1">Cell membrane</location>
        <topology evidence="1">Peripheral membrane protein</topology>
        <orientation evidence="1">Cytoplasmic side</orientation>
    </subcellularLocation>
</comment>
<dbReference type="InterPro" id="IPR020006">
    <property type="entry name" value="FlhF"/>
</dbReference>
<organism evidence="17 18">
    <name type="scientific">Helicobacter equorum</name>
    <dbReference type="NCBI Taxonomy" id="361872"/>
    <lineage>
        <taxon>Bacteria</taxon>
        <taxon>Pseudomonadati</taxon>
        <taxon>Campylobacterota</taxon>
        <taxon>Epsilonproteobacteria</taxon>
        <taxon>Campylobacterales</taxon>
        <taxon>Helicobacteraceae</taxon>
        <taxon>Helicobacter</taxon>
    </lineage>
</organism>
<keyword evidence="14" id="KW-0175">Coiled coil</keyword>
<evidence type="ECO:0000256" key="4">
    <source>
        <dbReference type="ARBA" id="ARBA00022448"/>
    </source>
</evidence>
<dbReference type="InterPro" id="IPR027417">
    <property type="entry name" value="P-loop_NTPase"/>
</dbReference>
<evidence type="ECO:0000256" key="5">
    <source>
        <dbReference type="ARBA" id="ARBA00022475"/>
    </source>
</evidence>
<evidence type="ECO:0000256" key="14">
    <source>
        <dbReference type="SAM" id="Coils"/>
    </source>
</evidence>
<dbReference type="EMBL" id="NXLT01000001">
    <property type="protein sequence ID" value="RDU68388.1"/>
    <property type="molecule type" value="Genomic_DNA"/>
</dbReference>
<dbReference type="FunFam" id="3.40.50.300:FF:000695">
    <property type="entry name" value="Flagellar biosynthesis regulator FlhF"/>
    <property type="match status" value="1"/>
</dbReference>
<dbReference type="PANTHER" id="PTHR43134:SF3">
    <property type="entry name" value="FLAGELLAR BIOSYNTHESIS PROTEIN FLHF"/>
    <property type="match status" value="1"/>
</dbReference>
<keyword evidence="9" id="KW-0342">GTP-binding</keyword>
<keyword evidence="11" id="KW-1006">Bacterial flagellum protein export</keyword>
<dbReference type="Gene3D" id="3.40.50.300">
    <property type="entry name" value="P-loop containing nucleotide triphosphate hydrolases"/>
    <property type="match status" value="1"/>
</dbReference>
<keyword evidence="8" id="KW-0653">Protein transport</keyword>
<comment type="similarity">
    <text evidence="2">Belongs to the GTP-binding SRP family.</text>
</comment>
<comment type="function">
    <text evidence="12">Necessary for flagellar biosynthesis. May be involved in translocation of the flagellum.</text>
</comment>
<keyword evidence="7" id="KW-1005">Bacterial flagellum biogenesis</keyword>
<name>A0A3D8ISX5_9HELI</name>
<dbReference type="GO" id="GO:0005525">
    <property type="term" value="F:GTP binding"/>
    <property type="evidence" value="ECO:0007669"/>
    <property type="project" value="UniProtKB-UniRule"/>
</dbReference>
<comment type="caution">
    <text evidence="17">The sequence shown here is derived from an EMBL/GenBank/DDBJ whole genome shotgun (WGS) entry which is preliminary data.</text>
</comment>
<dbReference type="PANTHER" id="PTHR43134">
    <property type="entry name" value="SIGNAL RECOGNITION PARTICLE RECEPTOR SUBUNIT ALPHA"/>
    <property type="match status" value="1"/>
</dbReference>
<evidence type="ECO:0000313" key="18">
    <source>
        <dbReference type="Proteomes" id="UP000256514"/>
    </source>
</evidence>
<keyword evidence="17" id="KW-0282">Flagellum</keyword>
<evidence type="ECO:0000256" key="10">
    <source>
        <dbReference type="ARBA" id="ARBA00023136"/>
    </source>
</evidence>
<evidence type="ECO:0000313" key="17">
    <source>
        <dbReference type="EMBL" id="RDU68388.1"/>
    </source>
</evidence>
<evidence type="ECO:0000256" key="13">
    <source>
        <dbReference type="NCBIfam" id="TIGR03499"/>
    </source>
</evidence>
<dbReference type="CDD" id="cd17873">
    <property type="entry name" value="FlhF"/>
    <property type="match status" value="1"/>
</dbReference>